<evidence type="ECO:0000256" key="2">
    <source>
        <dbReference type="ARBA" id="ARBA00023242"/>
    </source>
</evidence>
<feature type="region of interest" description="Disordered" evidence="5">
    <location>
        <begin position="951"/>
        <end position="988"/>
    </location>
</feature>
<dbReference type="CDD" id="cd17663">
    <property type="entry name" value="PFA-DSP_Oca6"/>
    <property type="match status" value="1"/>
</dbReference>
<proteinExistence type="inferred from homology"/>
<comment type="caution">
    <text evidence="7">The sequence shown here is derived from an EMBL/GenBank/DDBJ whole genome shotgun (WGS) entry which is preliminary data.</text>
</comment>
<dbReference type="Gene3D" id="2.130.10.10">
    <property type="entry name" value="YVTN repeat-like/Quinoprotein amine dehydrogenase"/>
    <property type="match status" value="2"/>
</dbReference>
<feature type="region of interest" description="Disordered" evidence="5">
    <location>
        <begin position="1093"/>
        <end position="1140"/>
    </location>
</feature>
<feature type="compositionally biased region" description="Acidic residues" evidence="5">
    <location>
        <begin position="621"/>
        <end position="683"/>
    </location>
</feature>
<gene>
    <name evidence="7" type="ORF">KVV02_005711</name>
</gene>
<feature type="region of interest" description="Disordered" evidence="5">
    <location>
        <begin position="453"/>
        <end position="479"/>
    </location>
</feature>
<sequence>MVKKAPAKTSFGTLQNPDHVSSAVIVHSSFSPEGGHNYCIVTPGADHYRLRIFDTATGNIKNDYEEKEGDGKWSCVRWGAIAESAVNGAAKKKRRSSLGGGNSPVIALGHTNGHISIYSLTHGRVIHELSGSHTGKVNDFCFSKNGTRGFSAGEDGLICEWDIVQGAEMSKFHADTKAVKKIQLSHQESMILTAGHSMKLWDLESREAIKSFTGHASAITNVVFSANDKFVVSTAEQDRFINLWDCTADNMQEGNITALTLDNTVTHVDISSNNAVLAISEEGTAGLWQNAQSASGTSSSSAKANKKKRYTTRACDCLVKVESSRGDRSVIPLLGGVFTSQGQMILARGSTIKPVFEKVDFQNEDGSLKEKELVMTRAPVTGFLMDESAQAASNLKATKKAYDESSVTVVGTSDFALPTPGMNDHEDGESDEEVRDAAELEGRTMEEKLQDLAVEESATNSTGKKSKQAAGSKNKYPTPKANSLQQMLIQALHSNDLQLLEACLTFNNVEVIRNTVRRLPTAYVVPFLTQVIHKFQQKPNRGEALLEWIKAVLLIHTAYLMTVPDLIKKLSNFYQTLDSRVSVFQKLLNLHGRLDLVMSQIEMRQQYETEDTTNEATTVYVEDEDDEEEADLDMDMEDDDEDDDLVGEADAFDDEELGETDEEELESDMSDDDDEESEDEEFGTVEPEVYRGAYPKQRNLRYLKRLKLKTILSLIPDAPDEVFQQFCADQGIKSIHLPVDKVKDNVPLTYNRAVEAVQIIIDPENLPIYVHCLDGASVTGLVVCCLRKLQTWNISSAMGEFLRYLRGGVISSEESVFVEKFASEIEISKPIPPWLWEGHVTFKKHPSLKLNFTIPPSAASASNATHFSAASPTLSHQSSTAVFPTSQNDGYGHSAGHHSSSNTSSTSTTPGTTAGGPSTTGMAGQSSAVSGAAAGAGTSLLSSSAGLINHASRSSAKATLRDRPSNNKSMIRTEPSTTGFGPRNASIATPTTATLARNKRAMVVGSQGGLPQQPSTLQSDQPVIETLGSPSGLGVRLNGQPSTLSDSRITSGVPADAPIKNSFSNVISQVNENGTGSGGDSSASKDPLHTEVGAATRSDDQRSGDTTIVTSATQQDRAPTQQLQSIAKTSPAQTATAQQAAQQEPVEEYYEVSMTLKALALEGADF</sequence>
<evidence type="ECO:0000256" key="1">
    <source>
        <dbReference type="ARBA" id="ARBA00004123"/>
    </source>
</evidence>
<dbReference type="PROSITE" id="PS50082">
    <property type="entry name" value="WD_REPEATS_2"/>
    <property type="match status" value="2"/>
</dbReference>
<dbReference type="SMART" id="SM00320">
    <property type="entry name" value="WD40"/>
    <property type="match status" value="4"/>
</dbReference>
<comment type="similarity">
    <text evidence="3">Belongs to the UTP5 family.</text>
</comment>
<feature type="compositionally biased region" description="Polar residues" evidence="5">
    <location>
        <begin position="878"/>
        <end position="889"/>
    </location>
</feature>
<feature type="compositionally biased region" description="Polar residues" evidence="5">
    <location>
        <begin position="1104"/>
        <end position="1131"/>
    </location>
</feature>
<dbReference type="EMBL" id="JAIFTL010000032">
    <property type="protein sequence ID" value="KAG9325787.1"/>
    <property type="molecule type" value="Genomic_DNA"/>
</dbReference>
<organism evidence="7 8">
    <name type="scientific">Mortierella alpina</name>
    <name type="common">Oleaginous fungus</name>
    <name type="synonym">Mortierella renispora</name>
    <dbReference type="NCBI Taxonomy" id="64518"/>
    <lineage>
        <taxon>Eukaryota</taxon>
        <taxon>Fungi</taxon>
        <taxon>Fungi incertae sedis</taxon>
        <taxon>Mucoromycota</taxon>
        <taxon>Mortierellomycotina</taxon>
        <taxon>Mortierellomycetes</taxon>
        <taxon>Mortierellales</taxon>
        <taxon>Mortierellaceae</taxon>
        <taxon>Mortierella</taxon>
    </lineage>
</organism>
<protein>
    <recommendedName>
        <fullName evidence="6">Tyrosine-protein phosphatase domain-containing protein</fullName>
    </recommendedName>
</protein>
<dbReference type="Gene3D" id="3.90.190.10">
    <property type="entry name" value="Protein tyrosine phosphatase superfamily"/>
    <property type="match status" value="1"/>
</dbReference>
<dbReference type="InterPro" id="IPR029021">
    <property type="entry name" value="Prot-tyrosine_phosphatase-like"/>
</dbReference>
<dbReference type="PROSITE" id="PS50054">
    <property type="entry name" value="TYR_PHOSPHATASE_DUAL"/>
    <property type="match status" value="1"/>
</dbReference>
<dbReference type="GO" id="GO:0005730">
    <property type="term" value="C:nucleolus"/>
    <property type="evidence" value="ECO:0007669"/>
    <property type="project" value="TreeGrafter"/>
</dbReference>
<dbReference type="SUPFAM" id="SSF50978">
    <property type="entry name" value="WD40 repeat-like"/>
    <property type="match status" value="1"/>
</dbReference>
<dbReference type="AlphaFoldDB" id="A0A9P8A7I5"/>
<dbReference type="PANTHER" id="PTHR44267">
    <property type="entry name" value="WD REPEAT-CONTAINING PROTEIN 43"/>
    <property type="match status" value="1"/>
</dbReference>
<feature type="repeat" description="WD" evidence="4">
    <location>
        <begin position="212"/>
        <end position="245"/>
    </location>
</feature>
<dbReference type="InterPro" id="IPR007148">
    <property type="entry name" value="SSU_processome_Utp12"/>
</dbReference>
<dbReference type="InterPro" id="IPR036322">
    <property type="entry name" value="WD40_repeat_dom_sf"/>
</dbReference>
<feature type="region of interest" description="Disordered" evidence="5">
    <location>
        <begin position="412"/>
        <end position="438"/>
    </location>
</feature>
<dbReference type="PANTHER" id="PTHR44267:SF1">
    <property type="entry name" value="WD REPEAT-CONTAINING PROTEIN 43"/>
    <property type="match status" value="1"/>
</dbReference>
<feature type="region of interest" description="Disordered" evidence="5">
    <location>
        <begin position="607"/>
        <end position="689"/>
    </location>
</feature>
<feature type="repeat" description="WD" evidence="4">
    <location>
        <begin position="130"/>
        <end position="171"/>
    </location>
</feature>
<dbReference type="InterPro" id="IPR004861">
    <property type="entry name" value="Siw14-like"/>
</dbReference>
<feature type="compositionally biased region" description="Polar residues" evidence="5">
    <location>
        <begin position="1009"/>
        <end position="1021"/>
    </location>
</feature>
<evidence type="ECO:0000256" key="4">
    <source>
        <dbReference type="PROSITE-ProRule" id="PRU00221"/>
    </source>
</evidence>
<dbReference type="Pfam" id="PF00400">
    <property type="entry name" value="WD40"/>
    <property type="match status" value="2"/>
</dbReference>
<dbReference type="Pfam" id="PF04003">
    <property type="entry name" value="Utp12"/>
    <property type="match status" value="1"/>
</dbReference>
<feature type="region of interest" description="Disordered" evidence="5">
    <location>
        <begin position="1006"/>
        <end position="1057"/>
    </location>
</feature>
<dbReference type="Proteomes" id="UP000717515">
    <property type="component" value="Unassembled WGS sequence"/>
</dbReference>
<evidence type="ECO:0000256" key="5">
    <source>
        <dbReference type="SAM" id="MobiDB-lite"/>
    </source>
</evidence>
<dbReference type="SUPFAM" id="SSF52799">
    <property type="entry name" value="(Phosphotyrosine protein) phosphatases II"/>
    <property type="match status" value="1"/>
</dbReference>
<dbReference type="InterPro" id="IPR015943">
    <property type="entry name" value="WD40/YVTN_repeat-like_dom_sf"/>
</dbReference>
<dbReference type="GO" id="GO:0000462">
    <property type="term" value="P:maturation of SSU-rRNA from tricistronic rRNA transcript (SSU-rRNA, 5.8S rRNA, LSU-rRNA)"/>
    <property type="evidence" value="ECO:0007669"/>
    <property type="project" value="TreeGrafter"/>
</dbReference>
<dbReference type="InterPro" id="IPR001680">
    <property type="entry name" value="WD40_rpt"/>
</dbReference>
<dbReference type="InterPro" id="IPR020422">
    <property type="entry name" value="TYR_PHOSPHATASE_DUAL_dom"/>
</dbReference>
<dbReference type="FunFam" id="3.90.190.10:FF:000084">
    <property type="entry name" value="Tyrosine phospatase-like protein"/>
    <property type="match status" value="1"/>
</dbReference>
<feature type="region of interest" description="Disordered" evidence="5">
    <location>
        <begin position="1069"/>
        <end position="1088"/>
    </location>
</feature>
<comment type="subcellular location">
    <subcellularLocation>
        <location evidence="1">Nucleus</location>
    </subcellularLocation>
</comment>
<feature type="compositionally biased region" description="Polar residues" evidence="5">
    <location>
        <begin position="1039"/>
        <end position="1050"/>
    </location>
</feature>
<reference evidence="7" key="1">
    <citation type="submission" date="2021-07" db="EMBL/GenBank/DDBJ databases">
        <title>Draft genome of Mortierella alpina, strain LL118, isolated from an aspen leaf litter sample.</title>
        <authorList>
            <person name="Yang S."/>
            <person name="Vinatzer B.A."/>
        </authorList>
    </citation>
    <scope>NUCLEOTIDE SEQUENCE</scope>
    <source>
        <strain evidence="7">LL118</strain>
    </source>
</reference>
<dbReference type="InterPro" id="IPR052414">
    <property type="entry name" value="U3_snoRNA-assoc_WDR"/>
</dbReference>
<dbReference type="PROSITE" id="PS50294">
    <property type="entry name" value="WD_REPEATS_REGION"/>
    <property type="match status" value="1"/>
</dbReference>
<evidence type="ECO:0000259" key="6">
    <source>
        <dbReference type="PROSITE" id="PS50054"/>
    </source>
</evidence>
<feature type="compositionally biased region" description="Polar residues" evidence="5">
    <location>
        <begin position="966"/>
        <end position="979"/>
    </location>
</feature>
<evidence type="ECO:0000313" key="8">
    <source>
        <dbReference type="Proteomes" id="UP000717515"/>
    </source>
</evidence>
<keyword evidence="2" id="KW-0539">Nucleus</keyword>
<name>A0A9P8A7I5_MORAP</name>
<evidence type="ECO:0000313" key="7">
    <source>
        <dbReference type="EMBL" id="KAG9325787.1"/>
    </source>
</evidence>
<feature type="compositionally biased region" description="Polar residues" evidence="5">
    <location>
        <begin position="1069"/>
        <end position="1084"/>
    </location>
</feature>
<keyword evidence="4" id="KW-0853">WD repeat</keyword>
<evidence type="ECO:0000256" key="3">
    <source>
        <dbReference type="ARBA" id="ARBA00038335"/>
    </source>
</evidence>
<feature type="compositionally biased region" description="Low complexity" evidence="5">
    <location>
        <begin position="890"/>
        <end position="926"/>
    </location>
</feature>
<feature type="region of interest" description="Disordered" evidence="5">
    <location>
        <begin position="878"/>
        <end position="926"/>
    </location>
</feature>
<dbReference type="Pfam" id="PF03162">
    <property type="entry name" value="Y_phosphatase2"/>
    <property type="match status" value="1"/>
</dbReference>
<feature type="domain" description="Tyrosine-protein phosphatase" evidence="6">
    <location>
        <begin position="681"/>
        <end position="830"/>
    </location>
</feature>
<accession>A0A9P8A7I5</accession>